<evidence type="ECO:0000256" key="2">
    <source>
        <dbReference type="ARBA" id="ARBA00010617"/>
    </source>
</evidence>
<proteinExistence type="inferred from homology"/>
<keyword evidence="5" id="KW-0560">Oxidoreductase</keyword>
<dbReference type="GO" id="GO:0004497">
    <property type="term" value="F:monooxygenase activity"/>
    <property type="evidence" value="ECO:0007669"/>
    <property type="project" value="UniProtKB-KW"/>
</dbReference>
<dbReference type="Proteomes" id="UP000800093">
    <property type="component" value="Unassembled WGS sequence"/>
</dbReference>
<dbReference type="SUPFAM" id="SSF48264">
    <property type="entry name" value="Cytochrome P450"/>
    <property type="match status" value="1"/>
</dbReference>
<keyword evidence="7" id="KW-0503">Monooxygenase</keyword>
<evidence type="ECO:0000256" key="6">
    <source>
        <dbReference type="ARBA" id="ARBA00023004"/>
    </source>
</evidence>
<evidence type="ECO:0000256" key="1">
    <source>
        <dbReference type="ARBA" id="ARBA00001971"/>
    </source>
</evidence>
<feature type="binding site" description="axial binding residue" evidence="8">
    <location>
        <position position="417"/>
    </location>
    <ligand>
        <name>heme</name>
        <dbReference type="ChEBI" id="CHEBI:30413"/>
    </ligand>
    <ligandPart>
        <name>Fe</name>
        <dbReference type="ChEBI" id="CHEBI:18248"/>
    </ligandPart>
</feature>
<sequence>MNKVFRENAPTYAIVEKFFGKTKAVYTIQPENIKTVLSTNFTHFHRPRTMPNALDPVMGQGVFTSNGEAWAHSRGLVRAQFSSKRVRNVAKLEGHVQNMWEAMGEALQDGWTEEQEILLIYNRFTLDAATEFMFGTSAESHEVAMREKTKDRSAESIVRSWVRKLIVPEDFGTAFDTALDYVALRLKLGRLWFMADGVEFRLACYKVRSYCDNYIRRAVAHAEAAKETAHTATFDPGFVEDRRFGLISELVHSYPDKVALRNQVMQLLVAGRDTTAASLCWTMILLDAHPEVFTRLRVAIEKDFGTEAHPLAPVTFENLKSCTYLQWVIFEVLRLYPTGPLNARKATIDTVLPVGGGADGKNPIAIRAGSTVVFNTYLMHRWEELWGPDSWEFKPERWEDRKTGWEYIPFFGGPQTCLGQQHALTEMAYVITRFLQRYDNITSSTRQTNRENGIRTILVPKRTVLFRFHKRTS</sequence>
<evidence type="ECO:0000313" key="9">
    <source>
        <dbReference type="EMBL" id="KAF2269792.1"/>
    </source>
</evidence>
<dbReference type="EMBL" id="ML986581">
    <property type="protein sequence ID" value="KAF2269792.1"/>
    <property type="molecule type" value="Genomic_DNA"/>
</dbReference>
<dbReference type="InterPro" id="IPR001128">
    <property type="entry name" value="Cyt_P450"/>
</dbReference>
<evidence type="ECO:0000256" key="8">
    <source>
        <dbReference type="PIRSR" id="PIRSR602401-1"/>
    </source>
</evidence>
<name>A0A9P4NAS2_9PLEO</name>
<reference evidence="10" key="1">
    <citation type="journal article" date="2020" name="Stud. Mycol.">
        <title>101 Dothideomycetes genomes: A test case for predicting lifestyles and emergence of pathogens.</title>
        <authorList>
            <person name="Haridas S."/>
            <person name="Albert R."/>
            <person name="Binder M."/>
            <person name="Bloem J."/>
            <person name="LaButti K."/>
            <person name="Salamov A."/>
            <person name="Andreopoulos B."/>
            <person name="Baker S."/>
            <person name="Barry K."/>
            <person name="Bills G."/>
            <person name="Bluhm B."/>
            <person name="Cannon C."/>
            <person name="Castanera R."/>
            <person name="Culley D."/>
            <person name="Daum C."/>
            <person name="Ezra D."/>
            <person name="Gonzalez J."/>
            <person name="Henrissat B."/>
            <person name="Kuo A."/>
            <person name="Liang C."/>
            <person name="Lipzen A."/>
            <person name="Lutzoni F."/>
            <person name="Magnuson J."/>
            <person name="Mondo S."/>
            <person name="Nolan M."/>
            <person name="Ohm R."/>
            <person name="Pangilinan J."/>
            <person name="Park H.-J."/>
            <person name="Ramirez L."/>
            <person name="Alfaro M."/>
            <person name="Sun H."/>
            <person name="Tritt A."/>
            <person name="Yoshinaga Y."/>
            <person name="Zwiers L.-H."/>
            <person name="Turgeon B."/>
            <person name="Goodwin S."/>
            <person name="Spatafora J."/>
            <person name="Crous P."/>
            <person name="Grigoriev I."/>
        </authorList>
    </citation>
    <scope>NUCLEOTIDE SEQUENCE [LARGE SCALE GENOMIC DNA]</scope>
    <source>
        <strain evidence="10">CBS 304.66</strain>
    </source>
</reference>
<comment type="caution">
    <text evidence="9">The sequence shown here is derived from an EMBL/GenBank/DDBJ whole genome shotgun (WGS) entry which is preliminary data.</text>
</comment>
<dbReference type="OrthoDB" id="1470350at2759"/>
<comment type="cofactor">
    <cofactor evidence="1 8">
        <name>heme</name>
        <dbReference type="ChEBI" id="CHEBI:30413"/>
    </cofactor>
</comment>
<dbReference type="PANTHER" id="PTHR24287">
    <property type="entry name" value="P450, PUTATIVE (EUROFUNG)-RELATED"/>
    <property type="match status" value="1"/>
</dbReference>
<dbReference type="PANTHER" id="PTHR24287:SF1">
    <property type="entry name" value="P450, PUTATIVE (EUROFUNG)-RELATED"/>
    <property type="match status" value="1"/>
</dbReference>
<keyword evidence="3 8" id="KW-0349">Heme</keyword>
<dbReference type="GO" id="GO:0020037">
    <property type="term" value="F:heme binding"/>
    <property type="evidence" value="ECO:0007669"/>
    <property type="project" value="InterPro"/>
</dbReference>
<evidence type="ECO:0000256" key="4">
    <source>
        <dbReference type="ARBA" id="ARBA00022723"/>
    </source>
</evidence>
<evidence type="ECO:0000256" key="7">
    <source>
        <dbReference type="ARBA" id="ARBA00023033"/>
    </source>
</evidence>
<dbReference type="InterPro" id="IPR036396">
    <property type="entry name" value="Cyt_P450_sf"/>
</dbReference>
<dbReference type="InterPro" id="IPR002401">
    <property type="entry name" value="Cyt_P450_E_grp-I"/>
</dbReference>
<dbReference type="Gene3D" id="1.10.630.10">
    <property type="entry name" value="Cytochrome P450"/>
    <property type="match status" value="1"/>
</dbReference>
<protein>
    <submittedName>
        <fullName evidence="9">Cytochrome P450</fullName>
    </submittedName>
</protein>
<dbReference type="GO" id="GO:0005506">
    <property type="term" value="F:iron ion binding"/>
    <property type="evidence" value="ECO:0007669"/>
    <property type="project" value="InterPro"/>
</dbReference>
<keyword evidence="6 8" id="KW-0408">Iron</keyword>
<gene>
    <name evidence="9" type="ORF">CC78DRAFT_550669</name>
</gene>
<accession>A0A9P4NAS2</accession>
<dbReference type="PRINTS" id="PR00385">
    <property type="entry name" value="P450"/>
</dbReference>
<dbReference type="Pfam" id="PF00067">
    <property type="entry name" value="p450"/>
    <property type="match status" value="1"/>
</dbReference>
<evidence type="ECO:0000313" key="10">
    <source>
        <dbReference type="Proteomes" id="UP000800093"/>
    </source>
</evidence>
<dbReference type="AlphaFoldDB" id="A0A9P4NAS2"/>
<dbReference type="PRINTS" id="PR00463">
    <property type="entry name" value="EP450I"/>
</dbReference>
<evidence type="ECO:0000256" key="3">
    <source>
        <dbReference type="ARBA" id="ARBA00022617"/>
    </source>
</evidence>
<dbReference type="GO" id="GO:0016705">
    <property type="term" value="F:oxidoreductase activity, acting on paired donors, with incorporation or reduction of molecular oxygen"/>
    <property type="evidence" value="ECO:0007669"/>
    <property type="project" value="InterPro"/>
</dbReference>
<evidence type="ECO:0000256" key="5">
    <source>
        <dbReference type="ARBA" id="ARBA00023002"/>
    </source>
</evidence>
<comment type="similarity">
    <text evidence="2">Belongs to the cytochrome P450 family.</text>
</comment>
<keyword evidence="4 8" id="KW-0479">Metal-binding</keyword>
<organism evidence="9 10">
    <name type="scientific">Lojkania enalia</name>
    <dbReference type="NCBI Taxonomy" id="147567"/>
    <lineage>
        <taxon>Eukaryota</taxon>
        <taxon>Fungi</taxon>
        <taxon>Dikarya</taxon>
        <taxon>Ascomycota</taxon>
        <taxon>Pezizomycotina</taxon>
        <taxon>Dothideomycetes</taxon>
        <taxon>Pleosporomycetidae</taxon>
        <taxon>Pleosporales</taxon>
        <taxon>Pleosporales incertae sedis</taxon>
        <taxon>Lojkania</taxon>
    </lineage>
</organism>
<dbReference type="CDD" id="cd11063">
    <property type="entry name" value="CYP52"/>
    <property type="match status" value="1"/>
</dbReference>
<keyword evidence="10" id="KW-1185">Reference proteome</keyword>
<dbReference type="InterPro" id="IPR047146">
    <property type="entry name" value="Cyt_P450_E_CYP52_fungi"/>
</dbReference>